<accession>A0A3G4ZXJ2</accession>
<evidence type="ECO:0000256" key="1">
    <source>
        <dbReference type="PROSITE-ProRule" id="PRU00175"/>
    </source>
</evidence>
<feature type="transmembrane region" description="Helical" evidence="2">
    <location>
        <begin position="6"/>
        <end position="25"/>
    </location>
</feature>
<dbReference type="PROSITE" id="PS50089">
    <property type="entry name" value="ZF_RING_2"/>
    <property type="match status" value="1"/>
</dbReference>
<protein>
    <recommendedName>
        <fullName evidence="3">RING-type domain-containing protein</fullName>
    </recommendedName>
</protein>
<dbReference type="InterPro" id="IPR001841">
    <property type="entry name" value="Znf_RING"/>
</dbReference>
<organism evidence="4">
    <name type="scientific">Edafosvirus sp</name>
    <dbReference type="NCBI Taxonomy" id="2487765"/>
    <lineage>
        <taxon>Viruses</taxon>
        <taxon>Varidnaviria</taxon>
        <taxon>Bamfordvirae</taxon>
        <taxon>Nucleocytoviricota</taxon>
        <taxon>Megaviricetes</taxon>
        <taxon>Imitervirales</taxon>
        <taxon>Mimiviridae</taxon>
        <taxon>Klosneuvirinae</taxon>
    </lineage>
</organism>
<gene>
    <name evidence="4" type="ORF">Edafosvirus9_27</name>
</gene>
<dbReference type="Gene3D" id="3.30.40.10">
    <property type="entry name" value="Zinc/RING finger domain, C3HC4 (zinc finger)"/>
    <property type="match status" value="1"/>
</dbReference>
<feature type="transmembrane region" description="Helical" evidence="2">
    <location>
        <begin position="46"/>
        <end position="68"/>
    </location>
</feature>
<keyword evidence="1" id="KW-0862">Zinc</keyword>
<evidence type="ECO:0000256" key="2">
    <source>
        <dbReference type="SAM" id="Phobius"/>
    </source>
</evidence>
<keyword evidence="1" id="KW-0863">Zinc-finger</keyword>
<proteinExistence type="predicted"/>
<keyword evidence="2" id="KW-0472">Membrane</keyword>
<feature type="transmembrane region" description="Helical" evidence="2">
    <location>
        <begin position="88"/>
        <end position="114"/>
    </location>
</feature>
<dbReference type="InterPro" id="IPR013083">
    <property type="entry name" value="Znf_RING/FYVE/PHD"/>
</dbReference>
<name>A0A3G4ZXJ2_9VIRU</name>
<dbReference type="GO" id="GO:0008270">
    <property type="term" value="F:zinc ion binding"/>
    <property type="evidence" value="ECO:0007669"/>
    <property type="project" value="UniProtKB-KW"/>
</dbReference>
<keyword evidence="2" id="KW-0812">Transmembrane</keyword>
<dbReference type="SUPFAM" id="SSF57850">
    <property type="entry name" value="RING/U-box"/>
    <property type="match status" value="1"/>
</dbReference>
<evidence type="ECO:0000259" key="3">
    <source>
        <dbReference type="PROSITE" id="PS50089"/>
    </source>
</evidence>
<sequence length="220" mass="25488">MSISKILYIILFIYSIITLSLLIKYTDQQYNDALNISATDISVARLTIGYNICILALFLIGSSFVYNIDMGLFSMNLADHDENTWDRYRLYLWLMIPLSIISLILLGSSFGVHCYYRTCLTSENPLYIMVLIGILILCLFTVMFFGWLFFGNLCEIKKESYTEPILTYDIIQKLCTQKNTTQCDICTKQFNEHANITLLPCGHYFHIKCYKKNIKCINCN</sequence>
<keyword evidence="1" id="KW-0479">Metal-binding</keyword>
<dbReference type="EMBL" id="MK072074">
    <property type="protein sequence ID" value="AYV78313.1"/>
    <property type="molecule type" value="Genomic_DNA"/>
</dbReference>
<reference evidence="4" key="1">
    <citation type="submission" date="2018-10" db="EMBL/GenBank/DDBJ databases">
        <title>Hidden diversity of soil giant viruses.</title>
        <authorList>
            <person name="Schulz F."/>
            <person name="Alteio L."/>
            <person name="Goudeau D."/>
            <person name="Ryan E.M."/>
            <person name="Malmstrom R.R."/>
            <person name="Blanchard J."/>
            <person name="Woyke T."/>
        </authorList>
    </citation>
    <scope>NUCLEOTIDE SEQUENCE</scope>
    <source>
        <strain evidence="4">EDV1</strain>
    </source>
</reference>
<keyword evidence="2" id="KW-1133">Transmembrane helix</keyword>
<feature type="transmembrane region" description="Helical" evidence="2">
    <location>
        <begin position="126"/>
        <end position="150"/>
    </location>
</feature>
<dbReference type="Pfam" id="PF17123">
    <property type="entry name" value="zf-RING_11"/>
    <property type="match status" value="1"/>
</dbReference>
<feature type="domain" description="RING-type" evidence="3">
    <location>
        <begin position="183"/>
        <end position="220"/>
    </location>
</feature>
<evidence type="ECO:0000313" key="4">
    <source>
        <dbReference type="EMBL" id="AYV78313.1"/>
    </source>
</evidence>